<sequence>MSQTSFIRKIVHYDIIQRILKQYQCPASCNSHCCKNGKVHLFEEEKESLLRLRPDKKRHIAIEKDVSYLYTIDFPCVFLDDSHRCEVYVERPLVCGLYPFKVSESRNDIGLQPCPIGYSIIKDFSKWVVGSLAKMDDVPLDKKRQIKESWELKLDLYSNELTNFFTNSSISEISIPLNDLELFSIYLDEK</sequence>
<feature type="non-terminal residue" evidence="1">
    <location>
        <position position="190"/>
    </location>
</feature>
<gene>
    <name evidence="1" type="ORF">D5R95_03575</name>
</gene>
<accession>A0A3R7VYJ5</accession>
<name>A0A3R7VYJ5_9EURY</name>
<comment type="caution">
    <text evidence="1">The sequence shown here is derived from an EMBL/GenBank/DDBJ whole genome shotgun (WGS) entry which is preliminary data.</text>
</comment>
<dbReference type="AlphaFoldDB" id="A0A3R7VYJ5"/>
<evidence type="ECO:0000313" key="2">
    <source>
        <dbReference type="Proteomes" id="UP000284763"/>
    </source>
</evidence>
<organism evidence="1 2">
    <name type="scientific">Methanosalsum natronophilum</name>
    <dbReference type="NCBI Taxonomy" id="768733"/>
    <lineage>
        <taxon>Archaea</taxon>
        <taxon>Methanobacteriati</taxon>
        <taxon>Methanobacteriota</taxon>
        <taxon>Stenosarchaea group</taxon>
        <taxon>Methanomicrobia</taxon>
        <taxon>Methanosarcinales</taxon>
        <taxon>Methanosarcinaceae</taxon>
        <taxon>Methanosalsum</taxon>
    </lineage>
</organism>
<protein>
    <submittedName>
        <fullName evidence="1">YkgJ family cysteine cluster protein</fullName>
    </submittedName>
</protein>
<proteinExistence type="predicted"/>
<dbReference type="EMBL" id="QZAB01000240">
    <property type="protein sequence ID" value="RQD87242.1"/>
    <property type="molecule type" value="Genomic_DNA"/>
</dbReference>
<dbReference type="PANTHER" id="PTHR35866:SF2">
    <property type="entry name" value="YKGJ FAMILY CYSTEINE CLUSTER PROTEIN"/>
    <property type="match status" value="1"/>
</dbReference>
<evidence type="ECO:0000313" key="1">
    <source>
        <dbReference type="EMBL" id="RQD87242.1"/>
    </source>
</evidence>
<reference evidence="1 2" key="1">
    <citation type="submission" date="2018-08" db="EMBL/GenBank/DDBJ databases">
        <title>The metabolism and importance of syntrophic acetate oxidation coupled to methane or sulfide production in haloalkaline environments.</title>
        <authorList>
            <person name="Timmers P.H.A."/>
            <person name="Vavourakis C.D."/>
            <person name="Sorokin D.Y."/>
            <person name="Sinninghe Damste J.S."/>
            <person name="Muyzer G."/>
            <person name="Stams A.J.M."/>
            <person name="Plugge C.M."/>
        </authorList>
    </citation>
    <scope>NUCLEOTIDE SEQUENCE [LARGE SCALE GENOMIC DNA]</scope>
    <source>
        <strain evidence="1">MSAO_Arc3</strain>
    </source>
</reference>
<dbReference type="Pfam" id="PF03692">
    <property type="entry name" value="CxxCxxCC"/>
    <property type="match status" value="1"/>
</dbReference>
<dbReference type="PANTHER" id="PTHR35866">
    <property type="entry name" value="PUTATIVE-RELATED"/>
    <property type="match status" value="1"/>
</dbReference>
<dbReference type="Proteomes" id="UP000284763">
    <property type="component" value="Unassembled WGS sequence"/>
</dbReference>
<dbReference type="InterPro" id="IPR005358">
    <property type="entry name" value="Puta_zinc/iron-chelating_dom"/>
</dbReference>